<dbReference type="GO" id="GO:0000155">
    <property type="term" value="F:phosphorelay sensor kinase activity"/>
    <property type="evidence" value="ECO:0007669"/>
    <property type="project" value="InterPro"/>
</dbReference>
<dbReference type="SMART" id="SM00387">
    <property type="entry name" value="HATPase_c"/>
    <property type="match status" value="1"/>
</dbReference>
<evidence type="ECO:0000256" key="7">
    <source>
        <dbReference type="SAM" id="Phobius"/>
    </source>
</evidence>
<proteinExistence type="predicted"/>
<dbReference type="Proteomes" id="UP000323161">
    <property type="component" value="Unassembled WGS sequence"/>
</dbReference>
<evidence type="ECO:0000256" key="4">
    <source>
        <dbReference type="ARBA" id="ARBA00023012"/>
    </source>
</evidence>
<comment type="caution">
    <text evidence="10">The sequence shown here is derived from an EMBL/GenBank/DDBJ whole genome shotgun (WGS) entry which is preliminary data.</text>
</comment>
<organism evidence="10 11">
    <name type="scientific">Marinobacter salinexigens</name>
    <dbReference type="NCBI Taxonomy" id="2919747"/>
    <lineage>
        <taxon>Bacteria</taxon>
        <taxon>Pseudomonadati</taxon>
        <taxon>Pseudomonadota</taxon>
        <taxon>Gammaproteobacteria</taxon>
        <taxon>Pseudomonadales</taxon>
        <taxon>Marinobacteraceae</taxon>
        <taxon>Marinobacter</taxon>
    </lineage>
</organism>
<evidence type="ECO:0000313" key="11">
    <source>
        <dbReference type="Proteomes" id="UP000323161"/>
    </source>
</evidence>
<dbReference type="Gene3D" id="3.30.565.10">
    <property type="entry name" value="Histidine kinase-like ATPase, C-terminal domain"/>
    <property type="match status" value="1"/>
</dbReference>
<keyword evidence="6" id="KW-0175">Coiled coil</keyword>
<dbReference type="InterPro" id="IPR003661">
    <property type="entry name" value="HisK_dim/P_dom"/>
</dbReference>
<dbReference type="SUPFAM" id="SSF52172">
    <property type="entry name" value="CheY-like"/>
    <property type="match status" value="1"/>
</dbReference>
<protein>
    <recommendedName>
        <fullName evidence="2">histidine kinase</fullName>
        <ecNumber evidence="2">2.7.13.3</ecNumber>
    </recommendedName>
</protein>
<evidence type="ECO:0000256" key="1">
    <source>
        <dbReference type="ARBA" id="ARBA00000085"/>
    </source>
</evidence>
<dbReference type="Gene3D" id="3.40.50.2300">
    <property type="match status" value="1"/>
</dbReference>
<dbReference type="InterPro" id="IPR004358">
    <property type="entry name" value="Sig_transdc_His_kin-like_C"/>
</dbReference>
<dbReference type="EMBL" id="VTUU01000002">
    <property type="protein sequence ID" value="KAA1175207.1"/>
    <property type="molecule type" value="Genomic_DNA"/>
</dbReference>
<feature type="modified residue" description="4-aspartylphosphate" evidence="5">
    <location>
        <position position="681"/>
    </location>
</feature>
<dbReference type="AlphaFoldDB" id="A0A5B0VKJ5"/>
<dbReference type="EC" id="2.7.13.3" evidence="2"/>
<dbReference type="InterPro" id="IPR003594">
    <property type="entry name" value="HATPase_dom"/>
</dbReference>
<keyword evidence="7" id="KW-0472">Membrane</keyword>
<dbReference type="PANTHER" id="PTHR45339">
    <property type="entry name" value="HYBRID SIGNAL TRANSDUCTION HISTIDINE KINASE J"/>
    <property type="match status" value="1"/>
</dbReference>
<evidence type="ECO:0000259" key="8">
    <source>
        <dbReference type="PROSITE" id="PS50109"/>
    </source>
</evidence>
<dbReference type="InterPro" id="IPR011006">
    <property type="entry name" value="CheY-like_superfamily"/>
</dbReference>
<dbReference type="Gene3D" id="1.10.287.130">
    <property type="match status" value="1"/>
</dbReference>
<dbReference type="PROSITE" id="PS50110">
    <property type="entry name" value="RESPONSE_REGULATORY"/>
    <property type="match status" value="1"/>
</dbReference>
<dbReference type="PRINTS" id="PR00344">
    <property type="entry name" value="BCTRLSENSOR"/>
</dbReference>
<sequence length="755" mass="83122">MTLGLILNIVQITLDFFNARESMEEEIQALLMISLSPASQIAYNIDVRLAEELLDGLLRHPATIDARILDSEKQTMAAASKRSPDSPYRWVSDLLFGSSRAFSQELKVPQLQNLPLGQLTVTIDTYHYGLQFLQRSSYTLVSGLFKSLVLSAALLGIFYLVLTRPMLNVISSLSEARPRTPEKMRLPVPAGHTEDEIGTMVGIINQHLETIDSTLAQLRLAESAMKNYSSRLEQEVEDRTREISEKNDALQRGNRALVRAKEDAVRRARSRANFLASMSHEIRTPLNGVLGMLGLALEGEADPSQRDRLEIALNAGESLLGLLNDILDISKVEAGKLNLENIPFSSRALIEECATLHAQQARRKNIDLVTDLDPELPENFLGDPTRVRQIVNNLVSNAIKFTDEGSVRIRAYHKEGIFHLDVIDTGIGMSGEGLQKIFSPFSQADADTTRLYGGTGLGLALCRQLVERMHGQIAVTSEEGKGTHFTVTLPLPIHEDSGTLQLPDVASSLQQIGVALDFPDTSPHGQSLKRQLEAWGIPVSSPNQAPDAILIALADTPSDITGTATRWTGAGVIIADTTGTVPADPAYQVLPLPLNRSNLYQTLCRAAGVMTDLDTSAIDHNDSVSGPQRPLNILLVEDNQVNQLVASSLLKKMGHQVYHAENGLRAIEALQNHAYDLVLMDCQMPVMDGYAATRKIRENPDWRTLPIIAMTANVMQGDRDDCIAAGMNDYITKPYKRNELRAAINRWTRPFPQES</sequence>
<dbReference type="PANTHER" id="PTHR45339:SF1">
    <property type="entry name" value="HYBRID SIGNAL TRANSDUCTION HISTIDINE KINASE J"/>
    <property type="match status" value="1"/>
</dbReference>
<dbReference type="FunFam" id="3.30.565.10:FF:000078">
    <property type="entry name" value="Two-component sensor histidine kinase"/>
    <property type="match status" value="1"/>
</dbReference>
<evidence type="ECO:0000256" key="5">
    <source>
        <dbReference type="PROSITE-ProRule" id="PRU00169"/>
    </source>
</evidence>
<feature type="coiled-coil region" evidence="6">
    <location>
        <begin position="218"/>
        <end position="249"/>
    </location>
</feature>
<keyword evidence="11" id="KW-1185">Reference proteome</keyword>
<accession>A0A5B0VKJ5</accession>
<feature type="domain" description="Response regulatory" evidence="9">
    <location>
        <begin position="632"/>
        <end position="748"/>
    </location>
</feature>
<dbReference type="Pfam" id="PF02518">
    <property type="entry name" value="HATPase_c"/>
    <property type="match status" value="1"/>
</dbReference>
<keyword evidence="4" id="KW-0902">Two-component regulatory system</keyword>
<dbReference type="InterPro" id="IPR036097">
    <property type="entry name" value="HisK_dim/P_sf"/>
</dbReference>
<dbReference type="Pfam" id="PF00512">
    <property type="entry name" value="HisKA"/>
    <property type="match status" value="1"/>
</dbReference>
<evidence type="ECO:0000259" key="9">
    <source>
        <dbReference type="PROSITE" id="PS50110"/>
    </source>
</evidence>
<dbReference type="SUPFAM" id="SSF55874">
    <property type="entry name" value="ATPase domain of HSP90 chaperone/DNA topoisomerase II/histidine kinase"/>
    <property type="match status" value="1"/>
</dbReference>
<dbReference type="Pfam" id="PF00072">
    <property type="entry name" value="Response_reg"/>
    <property type="match status" value="1"/>
</dbReference>
<evidence type="ECO:0000313" key="10">
    <source>
        <dbReference type="EMBL" id="KAA1175207.1"/>
    </source>
</evidence>
<dbReference type="CDD" id="cd00082">
    <property type="entry name" value="HisKA"/>
    <property type="match status" value="1"/>
</dbReference>
<evidence type="ECO:0000256" key="2">
    <source>
        <dbReference type="ARBA" id="ARBA00012438"/>
    </source>
</evidence>
<feature type="domain" description="Histidine kinase" evidence="8">
    <location>
        <begin position="277"/>
        <end position="493"/>
    </location>
</feature>
<keyword evidence="3 5" id="KW-0597">Phosphoprotein</keyword>
<dbReference type="InterPro" id="IPR001789">
    <property type="entry name" value="Sig_transdc_resp-reg_receiver"/>
</dbReference>
<evidence type="ECO:0000256" key="3">
    <source>
        <dbReference type="ARBA" id="ARBA00022553"/>
    </source>
</evidence>
<keyword evidence="7" id="KW-1133">Transmembrane helix</keyword>
<dbReference type="SMART" id="SM00388">
    <property type="entry name" value="HisKA"/>
    <property type="match status" value="1"/>
</dbReference>
<dbReference type="SMART" id="SM00448">
    <property type="entry name" value="REC"/>
    <property type="match status" value="1"/>
</dbReference>
<gene>
    <name evidence="10" type="ORF">FWJ25_06155</name>
</gene>
<dbReference type="CDD" id="cd17546">
    <property type="entry name" value="REC_hyHK_CKI1_RcsC-like"/>
    <property type="match status" value="1"/>
</dbReference>
<keyword evidence="7" id="KW-0812">Transmembrane</keyword>
<dbReference type="PROSITE" id="PS50109">
    <property type="entry name" value="HIS_KIN"/>
    <property type="match status" value="1"/>
</dbReference>
<feature type="transmembrane region" description="Helical" evidence="7">
    <location>
        <begin position="138"/>
        <end position="162"/>
    </location>
</feature>
<reference evidence="10 11" key="1">
    <citation type="submission" date="2019-08" db="EMBL/GenBank/DDBJ databases">
        <title>Marinobacter ZYF650 sp. nov., a marine bacterium isolated from seawater of the Mariana trench.</title>
        <authorList>
            <person name="Ahmad W."/>
        </authorList>
    </citation>
    <scope>NUCLEOTIDE SEQUENCE [LARGE SCALE GENOMIC DNA]</scope>
    <source>
        <strain evidence="10 11">ZYF650</strain>
    </source>
</reference>
<name>A0A5B0VKJ5_9GAMM</name>
<dbReference type="SUPFAM" id="SSF47384">
    <property type="entry name" value="Homodimeric domain of signal transducing histidine kinase"/>
    <property type="match status" value="1"/>
</dbReference>
<comment type="catalytic activity">
    <reaction evidence="1">
        <text>ATP + protein L-histidine = ADP + protein N-phospho-L-histidine.</text>
        <dbReference type="EC" id="2.7.13.3"/>
    </reaction>
</comment>
<evidence type="ECO:0000256" key="6">
    <source>
        <dbReference type="SAM" id="Coils"/>
    </source>
</evidence>
<dbReference type="CDD" id="cd16922">
    <property type="entry name" value="HATPase_EvgS-ArcB-TorS-like"/>
    <property type="match status" value="1"/>
</dbReference>
<dbReference type="InterPro" id="IPR036890">
    <property type="entry name" value="HATPase_C_sf"/>
</dbReference>
<dbReference type="InterPro" id="IPR005467">
    <property type="entry name" value="His_kinase_dom"/>
</dbReference>